<evidence type="ECO:0008006" key="3">
    <source>
        <dbReference type="Google" id="ProtNLM"/>
    </source>
</evidence>
<keyword evidence="2" id="KW-1185">Reference proteome</keyword>
<dbReference type="InterPro" id="IPR024810">
    <property type="entry name" value="MAB21L/cGLR"/>
</dbReference>
<accession>A0A9X9T8A0</accession>
<dbReference type="InterPro" id="IPR043519">
    <property type="entry name" value="NT_sf"/>
</dbReference>
<dbReference type="AlphaFoldDB" id="A0A9X9T8A0"/>
<dbReference type="PANTHER" id="PTHR10656">
    <property type="entry name" value="CELL FATE DETERMINING PROTEIN MAB21-RELATED"/>
    <property type="match status" value="1"/>
</dbReference>
<reference evidence="1" key="1">
    <citation type="submission" date="2022-11" db="EMBL/GenBank/DDBJ databases">
        <title>Complete genome sequence of Methanogenium organophilum DSM 3596.</title>
        <authorList>
            <person name="Chen S.-C."/>
            <person name="Lai S.-J."/>
            <person name="You Y.-T."/>
        </authorList>
    </citation>
    <scope>NUCLEOTIDE SEQUENCE</scope>
    <source>
        <strain evidence="1">DSM 3596</strain>
    </source>
</reference>
<dbReference type="PANTHER" id="PTHR10656:SF42">
    <property type="entry name" value="CYCLIC GMP-AMP SYNTHASE-LIKE PROTEIN-RELATED"/>
    <property type="match status" value="1"/>
</dbReference>
<dbReference type="SMART" id="SM01265">
    <property type="entry name" value="Mab-21"/>
    <property type="match status" value="1"/>
</dbReference>
<dbReference type="RefSeq" id="WP_268186148.1">
    <property type="nucleotide sequence ID" value="NZ_CP113361.1"/>
</dbReference>
<dbReference type="KEGG" id="mou:OU421_11055"/>
<sequence>MMTLVSQAIDCYIKEEIRLSQSDISSAVKSREWFLELVKKEIRQRTEQPVLFSERNLLYFGSYFKGTKVRSVDEFDVLVIIDSNTGQFKQNDVLIGNGLGNSNPNHKYDSSYLKSDGSGVSPIKTLNWLKEIVESATGKFGVETPIRNGQAITATIKSKNLKIDLIPAGIFKNTNNGDIFYNIPKGDKGNGWILTAPHNDIERLKKVAKGKNNFTNIIRICKHIRDNYHFVISSFAIETAIVEYGERNYWNNDLYNDLRAVLQMLAYTFRSGRIVDTFDSKNNLISGIDSLSWYAERLEKIVKEMDECDQLSDLDEVKNKIYSLFENG</sequence>
<name>A0A9X9T8A0_METOG</name>
<evidence type="ECO:0000313" key="2">
    <source>
        <dbReference type="Proteomes" id="UP001163096"/>
    </source>
</evidence>
<dbReference type="SUPFAM" id="SSF81301">
    <property type="entry name" value="Nucleotidyltransferase"/>
    <property type="match status" value="1"/>
</dbReference>
<organism evidence="1 2">
    <name type="scientific">Methanogenium organophilum</name>
    <dbReference type="NCBI Taxonomy" id="2199"/>
    <lineage>
        <taxon>Archaea</taxon>
        <taxon>Methanobacteriati</taxon>
        <taxon>Methanobacteriota</taxon>
        <taxon>Stenosarchaea group</taxon>
        <taxon>Methanomicrobia</taxon>
        <taxon>Methanomicrobiales</taxon>
        <taxon>Methanomicrobiaceae</taxon>
        <taxon>Methanogenium</taxon>
    </lineage>
</organism>
<dbReference type="Proteomes" id="UP001163096">
    <property type="component" value="Chromosome"/>
</dbReference>
<dbReference type="GeneID" id="76835647"/>
<proteinExistence type="predicted"/>
<dbReference type="Gene3D" id="3.30.460.90">
    <property type="match status" value="1"/>
</dbReference>
<evidence type="ECO:0000313" key="1">
    <source>
        <dbReference type="EMBL" id="WAI00942.1"/>
    </source>
</evidence>
<gene>
    <name evidence="1" type="ORF">OU421_11055</name>
</gene>
<protein>
    <recommendedName>
        <fullName evidence="3">Nucleotidyltransferase</fullName>
    </recommendedName>
</protein>
<dbReference type="EMBL" id="CP113361">
    <property type="protein sequence ID" value="WAI00942.1"/>
    <property type="molecule type" value="Genomic_DNA"/>
</dbReference>